<dbReference type="Proteomes" id="UP000019194">
    <property type="component" value="Unassembled WGS sequence"/>
</dbReference>
<organism evidence="1 2">
    <name type="scientific">Citrobacter freundii</name>
    <dbReference type="NCBI Taxonomy" id="546"/>
    <lineage>
        <taxon>Bacteria</taxon>
        <taxon>Pseudomonadati</taxon>
        <taxon>Pseudomonadota</taxon>
        <taxon>Gammaproteobacteria</taxon>
        <taxon>Enterobacterales</taxon>
        <taxon>Enterobacteriaceae</taxon>
        <taxon>Citrobacter</taxon>
        <taxon>Citrobacter freundii complex</taxon>
    </lineage>
</organism>
<evidence type="ECO:0000313" key="1">
    <source>
        <dbReference type="EMBL" id="CDL38951.1"/>
    </source>
</evidence>
<comment type="caution">
    <text evidence="1">The sequence shown here is derived from an EMBL/GenBank/DDBJ whole genome shotgun (WGS) entry which is preliminary data.</text>
</comment>
<reference evidence="1 2" key="1">
    <citation type="submission" date="2013-10" db="EMBL/GenBank/DDBJ databases">
        <title>Antibiotic resistance diversity of beta-lactamase producers in the General Hospital Vienna.</title>
        <authorList>
            <person name="Barisic I."/>
            <person name="Mitteregger D."/>
            <person name="Hirschl A.M."/>
            <person name="Noehammer C."/>
            <person name="Wiesinger-Mayr H."/>
        </authorList>
    </citation>
    <scope>NUCLEOTIDE SEQUENCE [LARGE SCALE GENOMIC DNA]</scope>
    <source>
        <strain evidence="1 2">ISC11</strain>
    </source>
</reference>
<accession>A0A7G2IRF5</accession>
<protein>
    <submittedName>
        <fullName evidence="1">Uncharacterized protein</fullName>
    </submittedName>
</protein>
<name>A0A7G2IRF5_CITFR</name>
<sequence length="43" mass="4969">MKRAKCHFLNYSHILMKTLYQDGLLIKKILSREGGKSDDDTAE</sequence>
<proteinExistence type="predicted"/>
<evidence type="ECO:0000313" key="2">
    <source>
        <dbReference type="Proteomes" id="UP000019194"/>
    </source>
</evidence>
<dbReference type="EMBL" id="CBWP010000053">
    <property type="protein sequence ID" value="CDL38951.1"/>
    <property type="molecule type" value="Genomic_DNA"/>
</dbReference>
<dbReference type="AlphaFoldDB" id="A0A7G2IRF5"/>